<evidence type="ECO:0000313" key="8">
    <source>
        <dbReference type="EMBL" id="CUN55962.1"/>
    </source>
</evidence>
<dbReference type="InterPro" id="IPR052714">
    <property type="entry name" value="MFS_Exporter"/>
</dbReference>
<name>A0A173XVE1_9FIRM</name>
<evidence type="ECO:0000256" key="6">
    <source>
        <dbReference type="SAM" id="Phobius"/>
    </source>
</evidence>
<dbReference type="EMBL" id="CYYU01000003">
    <property type="protein sequence ID" value="CUN55962.1"/>
    <property type="molecule type" value="Genomic_DNA"/>
</dbReference>
<evidence type="ECO:0000256" key="2">
    <source>
        <dbReference type="ARBA" id="ARBA00022448"/>
    </source>
</evidence>
<evidence type="ECO:0000313" key="9">
    <source>
        <dbReference type="Proteomes" id="UP000095546"/>
    </source>
</evidence>
<dbReference type="PANTHER" id="PTHR23531">
    <property type="entry name" value="QUINOLENE RESISTANCE PROTEIN NORA"/>
    <property type="match status" value="1"/>
</dbReference>
<feature type="transmembrane region" description="Helical" evidence="6">
    <location>
        <begin position="382"/>
        <end position="403"/>
    </location>
</feature>
<dbReference type="Gene3D" id="1.20.1250.20">
    <property type="entry name" value="MFS general substrate transporter like domains"/>
    <property type="match status" value="2"/>
</dbReference>
<feature type="transmembrane region" description="Helical" evidence="6">
    <location>
        <begin position="217"/>
        <end position="239"/>
    </location>
</feature>
<gene>
    <name evidence="8" type="ORF">ERS852385_00760</name>
</gene>
<feature type="transmembrane region" description="Helical" evidence="6">
    <location>
        <begin position="444"/>
        <end position="464"/>
    </location>
</feature>
<dbReference type="InterPro" id="IPR011701">
    <property type="entry name" value="MFS"/>
</dbReference>
<evidence type="ECO:0000256" key="4">
    <source>
        <dbReference type="ARBA" id="ARBA00022989"/>
    </source>
</evidence>
<sequence length="532" mass="58126">MHFLQKTAGIATIMHNLHPICENYTLDVLSEDDYTKFQISFIDILDKQVNALNYRIPSDYVEALCAETGMSASDAHRMLTVAHCTAVHHPRHHHKKQVSLGKESSVMADSAAPTRLWTRDYVFDIGVNFLVYSVHFLLMLWSTAYAIYTWNASISMAGLASGLFIVGALFARIPAGRFIDFVGRRKMFLAGTLMFFLLVLCYELAPSLEVFMLVRFLHGLSFGTTSTAASTVVAALVPLKRMGTGIGYFTLGVTMASAIGPFIAMNLTSAKEFTLAIEICAAATFLIFALSFFIKAPERTILPEEKADLHKISFDRFFSIKALAISCIALMAGVCYSTVLSFLGAYTAHIGITGIGATGFFLCFAATSFISRPLTGYLLDHFGGNIVIYPALICMAVAMGFIGTASTDAAMLIGALFLGFGYGTTTASCHALAVHCAPMHQVGVATSTYFVLLDFGIGVGPYTLGSFVPAFGFSFVYIAAGAISLIGIVLYYYLLARHHRFTRHQMDRDSEAKTIIAQRRQRFYEKRLAGAH</sequence>
<dbReference type="STRING" id="187979.ERS852385_00760"/>
<dbReference type="SUPFAM" id="SSF103473">
    <property type="entry name" value="MFS general substrate transporter"/>
    <property type="match status" value="1"/>
</dbReference>
<dbReference type="PROSITE" id="PS50850">
    <property type="entry name" value="MFS"/>
    <property type="match status" value="1"/>
</dbReference>
<dbReference type="InterPro" id="IPR005829">
    <property type="entry name" value="Sugar_transporter_CS"/>
</dbReference>
<feature type="domain" description="Major facilitator superfamily (MFS) profile" evidence="7">
    <location>
        <begin position="121"/>
        <end position="499"/>
    </location>
</feature>
<feature type="transmembrane region" description="Helical" evidence="6">
    <location>
        <begin position="125"/>
        <end position="148"/>
    </location>
</feature>
<evidence type="ECO:0000256" key="3">
    <source>
        <dbReference type="ARBA" id="ARBA00022692"/>
    </source>
</evidence>
<protein>
    <submittedName>
        <fullName evidence="8">Major facilitator superfamily transporter</fullName>
    </submittedName>
</protein>
<dbReference type="PROSITE" id="PS00216">
    <property type="entry name" value="SUGAR_TRANSPORT_1"/>
    <property type="match status" value="1"/>
</dbReference>
<evidence type="ECO:0000256" key="1">
    <source>
        <dbReference type="ARBA" id="ARBA00004651"/>
    </source>
</evidence>
<keyword evidence="4 6" id="KW-1133">Transmembrane helix</keyword>
<feature type="transmembrane region" description="Helical" evidence="6">
    <location>
        <begin position="246"/>
        <end position="267"/>
    </location>
</feature>
<dbReference type="InterPro" id="IPR036259">
    <property type="entry name" value="MFS_trans_sf"/>
</dbReference>
<feature type="transmembrane region" description="Helical" evidence="6">
    <location>
        <begin position="346"/>
        <end position="370"/>
    </location>
</feature>
<dbReference type="Proteomes" id="UP000095546">
    <property type="component" value="Unassembled WGS sequence"/>
</dbReference>
<feature type="transmembrane region" description="Helical" evidence="6">
    <location>
        <begin position="409"/>
        <end position="432"/>
    </location>
</feature>
<feature type="transmembrane region" description="Helical" evidence="6">
    <location>
        <begin position="317"/>
        <end position="340"/>
    </location>
</feature>
<feature type="transmembrane region" description="Helical" evidence="6">
    <location>
        <begin position="470"/>
        <end position="494"/>
    </location>
</feature>
<dbReference type="InterPro" id="IPR020846">
    <property type="entry name" value="MFS_dom"/>
</dbReference>
<dbReference type="GO" id="GO:0005886">
    <property type="term" value="C:plasma membrane"/>
    <property type="evidence" value="ECO:0007669"/>
    <property type="project" value="UniProtKB-SubCell"/>
</dbReference>
<feature type="transmembrane region" description="Helical" evidence="6">
    <location>
        <begin position="187"/>
        <end position="205"/>
    </location>
</feature>
<comment type="subcellular location">
    <subcellularLocation>
        <location evidence="1">Cell membrane</location>
        <topology evidence="1">Multi-pass membrane protein</topology>
    </subcellularLocation>
</comment>
<feature type="transmembrane region" description="Helical" evidence="6">
    <location>
        <begin position="273"/>
        <end position="296"/>
    </location>
</feature>
<proteinExistence type="predicted"/>
<keyword evidence="2" id="KW-0813">Transport</keyword>
<feature type="transmembrane region" description="Helical" evidence="6">
    <location>
        <begin position="154"/>
        <end position="175"/>
    </location>
</feature>
<dbReference type="PANTHER" id="PTHR23531:SF1">
    <property type="entry name" value="QUINOLENE RESISTANCE PROTEIN NORA"/>
    <property type="match status" value="1"/>
</dbReference>
<dbReference type="AlphaFoldDB" id="A0A173XVE1"/>
<keyword evidence="3 6" id="KW-0812">Transmembrane</keyword>
<evidence type="ECO:0000259" key="7">
    <source>
        <dbReference type="PROSITE" id="PS50850"/>
    </source>
</evidence>
<keyword evidence="5 6" id="KW-0472">Membrane</keyword>
<dbReference type="GO" id="GO:0022857">
    <property type="term" value="F:transmembrane transporter activity"/>
    <property type="evidence" value="ECO:0007669"/>
    <property type="project" value="InterPro"/>
</dbReference>
<dbReference type="eggNOG" id="COG2814">
    <property type="taxonomic scope" value="Bacteria"/>
</dbReference>
<evidence type="ECO:0000256" key="5">
    <source>
        <dbReference type="ARBA" id="ARBA00023136"/>
    </source>
</evidence>
<reference evidence="8 9" key="1">
    <citation type="submission" date="2015-09" db="EMBL/GenBank/DDBJ databases">
        <authorList>
            <consortium name="Pathogen Informatics"/>
        </authorList>
    </citation>
    <scope>NUCLEOTIDE SEQUENCE [LARGE SCALE GENOMIC DNA]</scope>
    <source>
        <strain evidence="8 9">2789STDY5608828</strain>
    </source>
</reference>
<dbReference type="CDD" id="cd17489">
    <property type="entry name" value="MFS_YfcJ_like"/>
    <property type="match status" value="1"/>
</dbReference>
<accession>A0A173XVE1</accession>
<dbReference type="Pfam" id="PF07690">
    <property type="entry name" value="MFS_1"/>
    <property type="match status" value="1"/>
</dbReference>
<keyword evidence="9" id="KW-1185">Reference proteome</keyword>
<organism evidence="8 9">
    <name type="scientific">Mitsuokella jalaludinii</name>
    <dbReference type="NCBI Taxonomy" id="187979"/>
    <lineage>
        <taxon>Bacteria</taxon>
        <taxon>Bacillati</taxon>
        <taxon>Bacillota</taxon>
        <taxon>Negativicutes</taxon>
        <taxon>Selenomonadales</taxon>
        <taxon>Selenomonadaceae</taxon>
        <taxon>Mitsuokella</taxon>
    </lineage>
</organism>